<dbReference type="Proteomes" id="UP000011761">
    <property type="component" value="Unassembled WGS sequence"/>
</dbReference>
<proteinExistence type="predicted"/>
<gene>
    <name evidence="1" type="ORF">BAUCODRAFT_370343</name>
</gene>
<dbReference type="GeneID" id="19113137"/>
<keyword evidence="2" id="KW-1185">Reference proteome</keyword>
<sequence>MMASMPSRECSVPSVLAVIALDTEFVYLREALGRNGTSPTVSNDYGGSVRSQQGLIYNRRNAGRVAALGGAPPLTNRYRTGVMPLVAPKTETDEACSPARSWISRTARSADLRGRLSSTSSLCGSLQVTGGRK</sequence>
<dbReference type="RefSeq" id="XP_007672737.1">
    <property type="nucleotide sequence ID" value="XM_007674547.1"/>
</dbReference>
<name>M2MTK1_BAUPA</name>
<accession>M2MTK1</accession>
<evidence type="ECO:0000313" key="1">
    <source>
        <dbReference type="EMBL" id="EMD00237.1"/>
    </source>
</evidence>
<dbReference type="HOGENOM" id="CLU_1906365_0_0_1"/>
<dbReference type="KEGG" id="bcom:BAUCODRAFT_370343"/>
<dbReference type="EMBL" id="KB445551">
    <property type="protein sequence ID" value="EMD00237.1"/>
    <property type="molecule type" value="Genomic_DNA"/>
</dbReference>
<evidence type="ECO:0000313" key="2">
    <source>
        <dbReference type="Proteomes" id="UP000011761"/>
    </source>
</evidence>
<reference evidence="1 2" key="1">
    <citation type="journal article" date="2012" name="PLoS Pathog.">
        <title>Diverse lifestyles and strategies of plant pathogenesis encoded in the genomes of eighteen Dothideomycetes fungi.</title>
        <authorList>
            <person name="Ohm R.A."/>
            <person name="Feau N."/>
            <person name="Henrissat B."/>
            <person name="Schoch C.L."/>
            <person name="Horwitz B.A."/>
            <person name="Barry K.W."/>
            <person name="Condon B.J."/>
            <person name="Copeland A.C."/>
            <person name="Dhillon B."/>
            <person name="Glaser F."/>
            <person name="Hesse C.N."/>
            <person name="Kosti I."/>
            <person name="LaButti K."/>
            <person name="Lindquist E.A."/>
            <person name="Lucas S."/>
            <person name="Salamov A.A."/>
            <person name="Bradshaw R.E."/>
            <person name="Ciuffetti L."/>
            <person name="Hamelin R.C."/>
            <person name="Kema G.H.J."/>
            <person name="Lawrence C."/>
            <person name="Scott J.A."/>
            <person name="Spatafora J.W."/>
            <person name="Turgeon B.G."/>
            <person name="de Wit P.J.G.M."/>
            <person name="Zhong S."/>
            <person name="Goodwin S.B."/>
            <person name="Grigoriev I.V."/>
        </authorList>
    </citation>
    <scope>NUCLEOTIDE SEQUENCE [LARGE SCALE GENOMIC DNA]</scope>
    <source>
        <strain evidence="1 2">UAMH 10762</strain>
    </source>
</reference>
<protein>
    <submittedName>
        <fullName evidence="1">Uncharacterized protein</fullName>
    </submittedName>
</protein>
<organism evidence="1 2">
    <name type="scientific">Baudoinia panamericana (strain UAMH 10762)</name>
    <name type="common">Angels' share fungus</name>
    <name type="synonym">Baudoinia compniacensis (strain UAMH 10762)</name>
    <dbReference type="NCBI Taxonomy" id="717646"/>
    <lineage>
        <taxon>Eukaryota</taxon>
        <taxon>Fungi</taxon>
        <taxon>Dikarya</taxon>
        <taxon>Ascomycota</taxon>
        <taxon>Pezizomycotina</taxon>
        <taxon>Dothideomycetes</taxon>
        <taxon>Dothideomycetidae</taxon>
        <taxon>Mycosphaerellales</taxon>
        <taxon>Teratosphaeriaceae</taxon>
        <taxon>Baudoinia</taxon>
    </lineage>
</organism>
<dbReference type="AlphaFoldDB" id="M2MTK1"/>